<name>E9S8G5_RUMAL</name>
<dbReference type="PANTHER" id="PTHR30461:SF23">
    <property type="entry name" value="DNA RECOMBINASE-RELATED"/>
    <property type="match status" value="1"/>
</dbReference>
<evidence type="ECO:0000313" key="2">
    <source>
        <dbReference type="EMBL" id="EGC04437.1"/>
    </source>
</evidence>
<dbReference type="GO" id="GO:0003677">
    <property type="term" value="F:DNA binding"/>
    <property type="evidence" value="ECO:0007669"/>
    <property type="project" value="InterPro"/>
</dbReference>
<dbReference type="InterPro" id="IPR036162">
    <property type="entry name" value="Resolvase-like_N_sf"/>
</dbReference>
<organism evidence="2 3">
    <name type="scientific">Ruminococcus albus 8</name>
    <dbReference type="NCBI Taxonomy" id="246199"/>
    <lineage>
        <taxon>Bacteria</taxon>
        <taxon>Bacillati</taxon>
        <taxon>Bacillota</taxon>
        <taxon>Clostridia</taxon>
        <taxon>Eubacteriales</taxon>
        <taxon>Oscillospiraceae</taxon>
        <taxon>Ruminococcus</taxon>
    </lineage>
</organism>
<evidence type="ECO:0000259" key="1">
    <source>
        <dbReference type="PROSITE" id="PS51736"/>
    </source>
</evidence>
<dbReference type="PROSITE" id="PS51736">
    <property type="entry name" value="RECOMBINASES_3"/>
    <property type="match status" value="1"/>
</dbReference>
<dbReference type="SMART" id="SM00857">
    <property type="entry name" value="Resolvase"/>
    <property type="match status" value="1"/>
</dbReference>
<accession>E9S8G5</accession>
<dbReference type="STRING" id="246199.CUS_4869"/>
<proteinExistence type="predicted"/>
<dbReference type="SUPFAM" id="SSF53041">
    <property type="entry name" value="Resolvase-like"/>
    <property type="match status" value="1"/>
</dbReference>
<feature type="domain" description="Resolvase/invertase-type recombinase catalytic" evidence="1">
    <location>
        <begin position="12"/>
        <end position="150"/>
    </location>
</feature>
<dbReference type="InterPro" id="IPR006119">
    <property type="entry name" value="Resolv_N"/>
</dbReference>
<dbReference type="PANTHER" id="PTHR30461">
    <property type="entry name" value="DNA-INVERTASE FROM LAMBDOID PROPHAGE"/>
    <property type="match status" value="1"/>
</dbReference>
<gene>
    <name evidence="2" type="ORF">CUS_4869</name>
</gene>
<comment type="caution">
    <text evidence="2">The sequence shown here is derived from an EMBL/GenBank/DDBJ whole genome shotgun (WGS) entry which is preliminary data.</text>
</comment>
<dbReference type="InterPro" id="IPR050639">
    <property type="entry name" value="SSR_resolvase"/>
</dbReference>
<dbReference type="GO" id="GO:0000150">
    <property type="term" value="F:DNA strand exchange activity"/>
    <property type="evidence" value="ECO:0007669"/>
    <property type="project" value="InterPro"/>
</dbReference>
<evidence type="ECO:0000313" key="3">
    <source>
        <dbReference type="Proteomes" id="UP000004259"/>
    </source>
</evidence>
<dbReference type="Gene3D" id="3.40.50.1390">
    <property type="entry name" value="Resolvase, N-terminal catalytic domain"/>
    <property type="match status" value="1"/>
</dbReference>
<protein>
    <submittedName>
        <fullName evidence="2">Resolvase, N-terminal domain protein</fullName>
    </submittedName>
</protein>
<dbReference type="Proteomes" id="UP000004259">
    <property type="component" value="Unassembled WGS sequence"/>
</dbReference>
<dbReference type="eggNOG" id="COG1961">
    <property type="taxonomic scope" value="Bacteria"/>
</dbReference>
<dbReference type="Pfam" id="PF00239">
    <property type="entry name" value="Resolvase"/>
    <property type="match status" value="1"/>
</dbReference>
<dbReference type="AlphaFoldDB" id="E9S8G5"/>
<sequence>MSESEEIMTDKITALYCRLSQEDMLHGESNSITNQKAILSKFAADNGFRNTKFYVDDGISGTTFERDGFKAMMADIEDGKVGIVITKDLSRLGRDYLKTGELIEMVFPDYDVRYIAINDGVDTLKSENELMAFKNIVSVTNGYATILQTK</sequence>
<reference evidence="2 3" key="1">
    <citation type="submission" date="2011-02" db="EMBL/GenBank/DDBJ databases">
        <authorList>
            <person name="Nelson K.E."/>
            <person name="Sutton G."/>
            <person name="Torralba M."/>
            <person name="Durkin S."/>
            <person name="Harkins D."/>
            <person name="Montgomery R."/>
            <person name="Ziemer C."/>
            <person name="Klaassens E."/>
            <person name="Ocuiv P."/>
            <person name="Morrison M."/>
        </authorList>
    </citation>
    <scope>NUCLEOTIDE SEQUENCE [LARGE SCALE GENOMIC DNA]</scope>
    <source>
        <strain evidence="2 3">8</strain>
    </source>
</reference>
<dbReference type="EMBL" id="ADKM02000023">
    <property type="protein sequence ID" value="EGC04437.1"/>
    <property type="molecule type" value="Genomic_DNA"/>
</dbReference>
<keyword evidence="3" id="KW-1185">Reference proteome</keyword>